<gene>
    <name evidence="4" type="ORF">IWZ03DRAFT_392805</name>
</gene>
<dbReference type="InterPro" id="IPR003892">
    <property type="entry name" value="CUE"/>
</dbReference>
<feature type="compositionally biased region" description="Pro residues" evidence="1">
    <location>
        <begin position="103"/>
        <end position="114"/>
    </location>
</feature>
<keyword evidence="2" id="KW-1133">Transmembrane helix</keyword>
<evidence type="ECO:0000256" key="1">
    <source>
        <dbReference type="SAM" id="MobiDB-lite"/>
    </source>
</evidence>
<dbReference type="Proteomes" id="UP001363622">
    <property type="component" value="Unassembled WGS sequence"/>
</dbReference>
<name>A0ABR1KW83_9PEZI</name>
<keyword evidence="5" id="KW-1185">Reference proteome</keyword>
<protein>
    <recommendedName>
        <fullName evidence="3">CUE domain-containing protein</fullName>
    </recommendedName>
</protein>
<proteinExistence type="predicted"/>
<dbReference type="CDD" id="cd14424">
    <property type="entry name" value="CUE_Cue1p_like"/>
    <property type="match status" value="1"/>
</dbReference>
<feature type="compositionally biased region" description="Low complexity" evidence="1">
    <location>
        <begin position="36"/>
        <end position="52"/>
    </location>
</feature>
<feature type="region of interest" description="Disordered" evidence="1">
    <location>
        <begin position="98"/>
        <end position="214"/>
    </location>
</feature>
<evidence type="ECO:0000313" key="5">
    <source>
        <dbReference type="Proteomes" id="UP001363622"/>
    </source>
</evidence>
<comment type="caution">
    <text evidence="4">The sequence shown here is derived from an EMBL/GenBank/DDBJ whole genome shotgun (WGS) entry which is preliminary data.</text>
</comment>
<keyword evidence="2" id="KW-0472">Membrane</keyword>
<dbReference type="EMBL" id="JBBPHU010000002">
    <property type="protein sequence ID" value="KAK7522435.1"/>
    <property type="molecule type" value="Genomic_DNA"/>
</dbReference>
<evidence type="ECO:0000313" key="4">
    <source>
        <dbReference type="EMBL" id="KAK7522435.1"/>
    </source>
</evidence>
<organism evidence="4 5">
    <name type="scientific">Phyllosticta citriasiana</name>
    <dbReference type="NCBI Taxonomy" id="595635"/>
    <lineage>
        <taxon>Eukaryota</taxon>
        <taxon>Fungi</taxon>
        <taxon>Dikarya</taxon>
        <taxon>Ascomycota</taxon>
        <taxon>Pezizomycotina</taxon>
        <taxon>Dothideomycetes</taxon>
        <taxon>Dothideomycetes incertae sedis</taxon>
        <taxon>Botryosphaeriales</taxon>
        <taxon>Phyllostictaceae</taxon>
        <taxon>Phyllosticta</taxon>
    </lineage>
</organism>
<feature type="compositionally biased region" description="Basic and acidic residues" evidence="1">
    <location>
        <begin position="169"/>
        <end position="183"/>
    </location>
</feature>
<feature type="region of interest" description="Disordered" evidence="1">
    <location>
        <begin position="36"/>
        <end position="55"/>
    </location>
</feature>
<accession>A0ABR1KW83</accession>
<dbReference type="Pfam" id="PF02845">
    <property type="entry name" value="CUE"/>
    <property type="match status" value="1"/>
</dbReference>
<reference evidence="4 5" key="1">
    <citation type="submission" date="2024-04" db="EMBL/GenBank/DDBJ databases">
        <title>Phyllosticta paracitricarpa is synonymous to the EU quarantine fungus P. citricarpa based on phylogenomic analyses.</title>
        <authorList>
            <consortium name="Lawrence Berkeley National Laboratory"/>
            <person name="Van Ingen-Buijs V.A."/>
            <person name="Van Westerhoven A.C."/>
            <person name="Haridas S."/>
            <person name="Skiadas P."/>
            <person name="Martin F."/>
            <person name="Groenewald J.Z."/>
            <person name="Crous P.W."/>
            <person name="Seidl M.F."/>
        </authorList>
    </citation>
    <scope>NUCLEOTIDE SEQUENCE [LARGE SCALE GENOMIC DNA]</scope>
    <source>
        <strain evidence="4 5">CBS 123371</strain>
    </source>
</reference>
<evidence type="ECO:0000259" key="3">
    <source>
        <dbReference type="PROSITE" id="PS51140"/>
    </source>
</evidence>
<dbReference type="PROSITE" id="PS51140">
    <property type="entry name" value="CUE"/>
    <property type="match status" value="1"/>
</dbReference>
<feature type="compositionally biased region" description="Polar residues" evidence="1">
    <location>
        <begin position="198"/>
        <end position="214"/>
    </location>
</feature>
<sequence length="214" mass="23190">MSENVSTTSSSTFNIPQLLVIAVVSFLLFRWYSSSSGSASTTANGRSTSRNNGVPRVNPAAVEQVALMFPQLQRRDIIWDLSRNGSNVAATTERILSGRGLDVPPPSYQPPMPAPRTAASTPLLPKSQNPDLITRYNLANKINNNNNNNNNESGAAEDGAHNTTWSQNKSERQKILQKRREEMVLAARRRMLEKDKASGSSSTGGAPVASSSSF</sequence>
<keyword evidence="2" id="KW-0812">Transmembrane</keyword>
<feature type="domain" description="CUE" evidence="3">
    <location>
        <begin position="57"/>
        <end position="100"/>
    </location>
</feature>
<feature type="transmembrane region" description="Helical" evidence="2">
    <location>
        <begin position="12"/>
        <end position="32"/>
    </location>
</feature>
<dbReference type="Gene3D" id="1.10.8.10">
    <property type="entry name" value="DNA helicase RuvA subunit, C-terminal domain"/>
    <property type="match status" value="1"/>
</dbReference>
<evidence type="ECO:0000256" key="2">
    <source>
        <dbReference type="SAM" id="Phobius"/>
    </source>
</evidence>